<accession>A0A6J0BVG8</accession>
<dbReference type="InterPro" id="IPR018799">
    <property type="entry name" value="TRAF3IP1"/>
</dbReference>
<sequence length="665" mass="74550">MTEDVKPEVIKKTQDILGKYFKKPPLTEKLLKKPPFRFLHDIVSSVIRETGFLDGLFTEDELNSENIKDKDSKLAYLTKLIDVVKLITGNNLMVRPSKIIAGHEPTRTNELLQAIGKALDKKISSAEAIEHYKNSNGRSKGPVKSKLVAKDESKKPVSRQSSQSRKPVEKEKPPIDQKKKSTSTSKNAPKEVKTRAENRREKLHEQEKENKAKNKGGDKKEKIVEIPSAESKEEKRPSSVRRQRRSASVQPKEDPSSPRTLDSPKTKPALSDSTNSPTHKMTESSLRNTNSPIDKQVKSQQGNNQTEQPPDRISEPETRQSAEIRGKTSANDDGSRRSSHSDGRTKRSAEKNSAPLEGESKPKSSAGNKVREASSLLSPNHKSSKSDTVPNKLQKQYTFEHPGSPPPKPAGPPDDSANTAIVPETTVVRSKTSLRPPSARPMSARPAAPRMRSKTEFILNEDITTPMGTVNVIVENFDTKEEDDVDDMVVMETGGSGDSLNIDGLARTESQLSEEHGHLVAQILETQRELINTDNVDVMPKKVEIEWEAGSRRDRETAIKEIDKLRSSIQTLTRATNPLGKLLDYLQEDVEMMQRELHEWRSQYNQLSEQLRQEQISTEEFIEPMKGTLKDIEGNIKVQLDKIRQVKAGIMKNDQKIQRLLNGHL</sequence>
<organism evidence="14">
    <name type="scientific">Neodiprion lecontei</name>
    <name type="common">Redheaded pine sawfly</name>
    <dbReference type="NCBI Taxonomy" id="441921"/>
    <lineage>
        <taxon>Eukaryota</taxon>
        <taxon>Metazoa</taxon>
        <taxon>Ecdysozoa</taxon>
        <taxon>Arthropoda</taxon>
        <taxon>Hexapoda</taxon>
        <taxon>Insecta</taxon>
        <taxon>Pterygota</taxon>
        <taxon>Neoptera</taxon>
        <taxon>Endopterygota</taxon>
        <taxon>Hymenoptera</taxon>
        <taxon>Tenthredinoidea</taxon>
        <taxon>Diprionidae</taxon>
        <taxon>Diprioninae</taxon>
        <taxon>Neodiprion</taxon>
    </lineage>
</organism>
<dbReference type="PANTHER" id="PTHR31363:SF0">
    <property type="entry name" value="TRAF3-INTERACTING PROTEIN 1"/>
    <property type="match status" value="1"/>
</dbReference>
<feature type="compositionally biased region" description="Basic and acidic residues" evidence="10">
    <location>
        <begin position="333"/>
        <end position="350"/>
    </location>
</feature>
<dbReference type="GO" id="GO:0036064">
    <property type="term" value="C:ciliary basal body"/>
    <property type="evidence" value="ECO:0007669"/>
    <property type="project" value="TreeGrafter"/>
</dbReference>
<evidence type="ECO:0000256" key="10">
    <source>
        <dbReference type="SAM" id="MobiDB-lite"/>
    </source>
</evidence>
<dbReference type="Proteomes" id="UP000829291">
    <property type="component" value="Chromosome 4"/>
</dbReference>
<dbReference type="Gene3D" id="1.10.418.50">
    <property type="entry name" value="Microtubule-binding protein MIP-T3"/>
    <property type="match status" value="1"/>
</dbReference>
<dbReference type="PANTHER" id="PTHR31363">
    <property type="entry name" value="TRAF3-INTERACTING PROTEIN 1"/>
    <property type="match status" value="1"/>
</dbReference>
<dbReference type="GO" id="GO:0042073">
    <property type="term" value="P:intraciliary transport"/>
    <property type="evidence" value="ECO:0007669"/>
    <property type="project" value="TreeGrafter"/>
</dbReference>
<protein>
    <submittedName>
        <fullName evidence="14">TRAF3-interacting protein 1 isoform X1</fullName>
    </submittedName>
</protein>
<dbReference type="OrthoDB" id="10258914at2759"/>
<dbReference type="GO" id="GO:0070507">
    <property type="term" value="P:regulation of microtubule cytoskeleton organization"/>
    <property type="evidence" value="ECO:0007669"/>
    <property type="project" value="TreeGrafter"/>
</dbReference>
<comment type="similarity">
    <text evidence="8">Belongs to the TRAF3IP1 family.</text>
</comment>
<evidence type="ECO:0000313" key="14">
    <source>
        <dbReference type="RefSeq" id="XP_015518881.2"/>
    </source>
</evidence>
<feature type="coiled-coil region" evidence="9">
    <location>
        <begin position="555"/>
        <end position="617"/>
    </location>
</feature>
<keyword evidence="3" id="KW-0963">Cytoplasm</keyword>
<dbReference type="KEGG" id="nlo:107223644"/>
<dbReference type="InParanoid" id="A0A6J0BVG8"/>
<evidence type="ECO:0000259" key="11">
    <source>
        <dbReference type="Pfam" id="PF10243"/>
    </source>
</evidence>
<dbReference type="InterPro" id="IPR040468">
    <property type="entry name" value="TRAF3IP1_N"/>
</dbReference>
<evidence type="ECO:0000256" key="5">
    <source>
        <dbReference type="ARBA" id="ARBA00023054"/>
    </source>
</evidence>
<evidence type="ECO:0000256" key="7">
    <source>
        <dbReference type="ARBA" id="ARBA00023273"/>
    </source>
</evidence>
<dbReference type="GO" id="GO:0005930">
    <property type="term" value="C:axoneme"/>
    <property type="evidence" value="ECO:0007669"/>
    <property type="project" value="UniProtKB-SubCell"/>
</dbReference>
<keyword evidence="13" id="KW-1185">Reference proteome</keyword>
<dbReference type="GO" id="GO:0060271">
    <property type="term" value="P:cilium assembly"/>
    <property type="evidence" value="ECO:0007669"/>
    <property type="project" value="TreeGrafter"/>
</dbReference>
<proteinExistence type="inferred from homology"/>
<dbReference type="Pfam" id="PF10243">
    <property type="entry name" value="MIP-T3"/>
    <property type="match status" value="1"/>
</dbReference>
<evidence type="ECO:0000256" key="8">
    <source>
        <dbReference type="ARBA" id="ARBA00043971"/>
    </source>
</evidence>
<dbReference type="InterPro" id="IPR041476">
    <property type="entry name" value="TRAF3IP1_C"/>
</dbReference>
<dbReference type="Pfam" id="PF17749">
    <property type="entry name" value="MIP-T3_C"/>
    <property type="match status" value="1"/>
</dbReference>
<feature type="compositionally biased region" description="Pro residues" evidence="10">
    <location>
        <begin position="403"/>
        <end position="412"/>
    </location>
</feature>
<feature type="compositionally biased region" description="Basic and acidic residues" evidence="10">
    <location>
        <begin position="188"/>
        <end position="237"/>
    </location>
</feature>
<comment type="subcellular location">
    <subcellularLocation>
        <location evidence="2">Cytoplasm</location>
        <location evidence="2">Cytoskeleton</location>
        <location evidence="2">Cilium axoneme</location>
    </subcellularLocation>
    <subcellularLocation>
        <location evidence="1">Cytoplasm</location>
        <location evidence="1">Cytoskeleton</location>
        <location evidence="1">Cilium basal body</location>
    </subcellularLocation>
</comment>
<keyword evidence="6" id="KW-0206">Cytoskeleton</keyword>
<evidence type="ECO:0000259" key="12">
    <source>
        <dbReference type="Pfam" id="PF17749"/>
    </source>
</evidence>
<dbReference type="GO" id="GO:0048513">
    <property type="term" value="P:animal organ development"/>
    <property type="evidence" value="ECO:0007669"/>
    <property type="project" value="UniProtKB-ARBA"/>
</dbReference>
<name>A0A6J0BVG8_NEOLC</name>
<dbReference type="GO" id="GO:0030992">
    <property type="term" value="C:intraciliary transport particle B"/>
    <property type="evidence" value="ECO:0007669"/>
    <property type="project" value="TreeGrafter"/>
</dbReference>
<feature type="region of interest" description="Disordered" evidence="10">
    <location>
        <begin position="130"/>
        <end position="451"/>
    </location>
</feature>
<feature type="compositionally biased region" description="Basic and acidic residues" evidence="10">
    <location>
        <begin position="309"/>
        <end position="326"/>
    </location>
</feature>
<evidence type="ECO:0000256" key="3">
    <source>
        <dbReference type="ARBA" id="ARBA00022490"/>
    </source>
</evidence>
<evidence type="ECO:0000256" key="6">
    <source>
        <dbReference type="ARBA" id="ARBA00023212"/>
    </source>
</evidence>
<feature type="domain" description="TRAF3-interacting protein 1 N-terminal" evidence="11">
    <location>
        <begin position="9"/>
        <end position="118"/>
    </location>
</feature>
<dbReference type="RefSeq" id="XP_015518881.2">
    <property type="nucleotide sequence ID" value="XM_015663395.2"/>
</dbReference>
<keyword evidence="4" id="KW-0970">Cilium biogenesis/degradation</keyword>
<dbReference type="GO" id="GO:0008017">
    <property type="term" value="F:microtubule binding"/>
    <property type="evidence" value="ECO:0007669"/>
    <property type="project" value="InterPro"/>
</dbReference>
<reference evidence="14" key="1">
    <citation type="submission" date="2025-08" db="UniProtKB">
        <authorList>
            <consortium name="RefSeq"/>
        </authorList>
    </citation>
    <scope>IDENTIFICATION</scope>
    <source>
        <tissue evidence="14">Thorax and Abdomen</tissue>
    </source>
</reference>
<feature type="compositionally biased region" description="Basic and acidic residues" evidence="10">
    <location>
        <begin position="166"/>
        <end position="179"/>
    </location>
</feature>
<evidence type="ECO:0000256" key="1">
    <source>
        <dbReference type="ARBA" id="ARBA00004120"/>
    </source>
</evidence>
<gene>
    <name evidence="14" type="primary">LOC107223644</name>
</gene>
<feature type="compositionally biased region" description="Polar residues" evidence="10">
    <location>
        <begin position="375"/>
        <end position="397"/>
    </location>
</feature>
<evidence type="ECO:0000256" key="4">
    <source>
        <dbReference type="ARBA" id="ARBA00022794"/>
    </source>
</evidence>
<feature type="compositionally biased region" description="Low complexity" evidence="10">
    <location>
        <begin position="435"/>
        <end position="450"/>
    </location>
</feature>
<dbReference type="GO" id="GO:0048731">
    <property type="term" value="P:system development"/>
    <property type="evidence" value="ECO:0007669"/>
    <property type="project" value="UniProtKB-ARBA"/>
</dbReference>
<dbReference type="FunCoup" id="A0A6J0BVG8">
    <property type="interactions" value="67"/>
</dbReference>
<evidence type="ECO:0000256" key="2">
    <source>
        <dbReference type="ARBA" id="ARBA00004430"/>
    </source>
</evidence>
<dbReference type="InterPro" id="IPR042576">
    <property type="entry name" value="TRAF3IP1_N_sf"/>
</dbReference>
<keyword evidence="5 9" id="KW-0175">Coiled coil</keyword>
<dbReference type="GeneID" id="107223644"/>
<feature type="compositionally biased region" description="Polar residues" evidence="10">
    <location>
        <begin position="271"/>
        <end position="308"/>
    </location>
</feature>
<evidence type="ECO:0000313" key="13">
    <source>
        <dbReference type="Proteomes" id="UP000829291"/>
    </source>
</evidence>
<feature type="domain" description="TRAF3-interacting protein 1 C-terminal" evidence="12">
    <location>
        <begin position="514"/>
        <end position="661"/>
    </location>
</feature>
<keyword evidence="7" id="KW-0966">Cell projection</keyword>
<evidence type="ECO:0000256" key="9">
    <source>
        <dbReference type="SAM" id="Coils"/>
    </source>
</evidence>